<dbReference type="PANTHER" id="PTHR30383:SF5">
    <property type="entry name" value="SGNH HYDROLASE-TYPE ESTERASE DOMAIN-CONTAINING PROTEIN"/>
    <property type="match status" value="1"/>
</dbReference>
<gene>
    <name evidence="3" type="ORF">B4N89_11985</name>
</gene>
<dbReference type="Proteomes" id="UP000190037">
    <property type="component" value="Unassembled WGS sequence"/>
</dbReference>
<dbReference type="SUPFAM" id="SSF52266">
    <property type="entry name" value="SGNH hydrolase"/>
    <property type="match status" value="1"/>
</dbReference>
<accession>A0A1T3NY19</accession>
<dbReference type="Pfam" id="PF13472">
    <property type="entry name" value="Lipase_GDSL_2"/>
    <property type="match status" value="1"/>
</dbReference>
<sequence>MMRTRMARRVAAAAAFGGGGVGVLTGAMFAVLYTEAKMARRTVGEPDGEPPTADGVYGEYGDQSDEPIVFAVIGDSTAAGLGVEDPMQTPGALLASGLAAVAEQPVRLVNVALSGAQSSDLERQVTLALRHELDVAMIMIGANDVTHRMRPAESVRHLEQATRRLIASGVEVVVATCPDLGTIEPIAQPLRYLARQWSRNLAAAQTIAVVEAGGRTVSLGALLGPEFLARPKAMFGPDRFHPSIEGYATAAMASLPSLCAALDLWPLDEVRPDSFRGEGVLPIAQAAIEAAAEGGTEVAGTDVGGRERGPRGRWALLRHRRRQQIPTPATMDPEGPSEAAEGPGTDGGKPGADGGSGLSGPFEDVRGNVAEEI</sequence>
<feature type="domain" description="SGNH hydrolase-type esterase" evidence="2">
    <location>
        <begin position="72"/>
        <end position="248"/>
    </location>
</feature>
<dbReference type="InterPro" id="IPR013830">
    <property type="entry name" value="SGNH_hydro"/>
</dbReference>
<name>A0A1T3NY19_9ACTN</name>
<comment type="caution">
    <text evidence="3">The sequence shown here is derived from an EMBL/GenBank/DDBJ whole genome shotgun (WGS) entry which is preliminary data.</text>
</comment>
<dbReference type="PANTHER" id="PTHR30383">
    <property type="entry name" value="THIOESTERASE 1/PROTEASE 1/LYSOPHOSPHOLIPASE L1"/>
    <property type="match status" value="1"/>
</dbReference>
<protein>
    <submittedName>
        <fullName evidence="3">GDSL family lipase</fullName>
    </submittedName>
</protein>
<evidence type="ECO:0000313" key="3">
    <source>
        <dbReference type="EMBL" id="OPC81571.1"/>
    </source>
</evidence>
<dbReference type="AlphaFoldDB" id="A0A1T3NY19"/>
<proteinExistence type="predicted"/>
<dbReference type="Gene3D" id="3.40.50.1110">
    <property type="entry name" value="SGNH hydrolase"/>
    <property type="match status" value="1"/>
</dbReference>
<evidence type="ECO:0000259" key="2">
    <source>
        <dbReference type="Pfam" id="PF13472"/>
    </source>
</evidence>
<reference evidence="3 4" key="1">
    <citation type="submission" date="2017-03" db="EMBL/GenBank/DDBJ databases">
        <title>Draft genome sequence of Streptomyces scabrisporus NF3, endophyte isolated from Amphipterygium adstringens.</title>
        <authorList>
            <person name="Vazquez M."/>
            <person name="Ceapa C.D."/>
            <person name="Rodriguez Luna D."/>
            <person name="Sanchez Esquivel S."/>
        </authorList>
    </citation>
    <scope>NUCLEOTIDE SEQUENCE [LARGE SCALE GENOMIC DNA]</scope>
    <source>
        <strain evidence="3 4">NF3</strain>
    </source>
</reference>
<dbReference type="EMBL" id="MWQN01000001">
    <property type="protein sequence ID" value="OPC81571.1"/>
    <property type="molecule type" value="Genomic_DNA"/>
</dbReference>
<feature type="region of interest" description="Disordered" evidence="1">
    <location>
        <begin position="293"/>
        <end position="373"/>
    </location>
</feature>
<dbReference type="GO" id="GO:0004622">
    <property type="term" value="F:phosphatidylcholine lysophospholipase activity"/>
    <property type="evidence" value="ECO:0007669"/>
    <property type="project" value="TreeGrafter"/>
</dbReference>
<organism evidence="3 4">
    <name type="scientific">Embleya scabrispora</name>
    <dbReference type="NCBI Taxonomy" id="159449"/>
    <lineage>
        <taxon>Bacteria</taxon>
        <taxon>Bacillati</taxon>
        <taxon>Actinomycetota</taxon>
        <taxon>Actinomycetes</taxon>
        <taxon>Kitasatosporales</taxon>
        <taxon>Streptomycetaceae</taxon>
        <taxon>Embleya</taxon>
    </lineage>
</organism>
<evidence type="ECO:0000313" key="4">
    <source>
        <dbReference type="Proteomes" id="UP000190037"/>
    </source>
</evidence>
<dbReference type="InterPro" id="IPR036514">
    <property type="entry name" value="SGNH_hydro_sf"/>
</dbReference>
<feature type="compositionally biased region" description="Gly residues" evidence="1">
    <location>
        <begin position="344"/>
        <end position="358"/>
    </location>
</feature>
<dbReference type="RefSeq" id="WP_078975850.1">
    <property type="nucleotide sequence ID" value="NZ_MWQN01000001.1"/>
</dbReference>
<keyword evidence="4" id="KW-1185">Reference proteome</keyword>
<dbReference type="CDD" id="cd01836">
    <property type="entry name" value="FeeA_FeeB_like"/>
    <property type="match status" value="1"/>
</dbReference>
<dbReference type="STRING" id="159449.B4N89_11985"/>
<dbReference type="InterPro" id="IPR051532">
    <property type="entry name" value="Ester_Hydrolysis_Enzymes"/>
</dbReference>
<evidence type="ECO:0000256" key="1">
    <source>
        <dbReference type="SAM" id="MobiDB-lite"/>
    </source>
</evidence>